<name>A0A9P8QAT4_WICPI</name>
<reference evidence="2" key="2">
    <citation type="submission" date="2021-01" db="EMBL/GenBank/DDBJ databases">
        <authorList>
            <person name="Schikora-Tamarit M.A."/>
        </authorList>
    </citation>
    <scope>NUCLEOTIDE SEQUENCE</scope>
    <source>
        <strain evidence="2">CBS2887</strain>
    </source>
</reference>
<dbReference type="AlphaFoldDB" id="A0A9P8QAT4"/>
<reference evidence="2" key="1">
    <citation type="journal article" date="2021" name="Open Biol.">
        <title>Shared evolutionary footprints suggest mitochondrial oxidative damage underlies multiple complex I losses in fungi.</title>
        <authorList>
            <person name="Schikora-Tamarit M.A."/>
            <person name="Marcet-Houben M."/>
            <person name="Nosek J."/>
            <person name="Gabaldon T."/>
        </authorList>
    </citation>
    <scope>NUCLEOTIDE SEQUENCE</scope>
    <source>
        <strain evidence="2">CBS2887</strain>
    </source>
</reference>
<evidence type="ECO:0000313" key="2">
    <source>
        <dbReference type="EMBL" id="KAH3687587.1"/>
    </source>
</evidence>
<keyword evidence="1" id="KW-0732">Signal</keyword>
<dbReference type="Proteomes" id="UP000774326">
    <property type="component" value="Unassembled WGS sequence"/>
</dbReference>
<evidence type="ECO:0000313" key="3">
    <source>
        <dbReference type="Proteomes" id="UP000774326"/>
    </source>
</evidence>
<organism evidence="2 3">
    <name type="scientific">Wickerhamomyces pijperi</name>
    <name type="common">Yeast</name>
    <name type="synonym">Pichia pijperi</name>
    <dbReference type="NCBI Taxonomy" id="599730"/>
    <lineage>
        <taxon>Eukaryota</taxon>
        <taxon>Fungi</taxon>
        <taxon>Dikarya</taxon>
        <taxon>Ascomycota</taxon>
        <taxon>Saccharomycotina</taxon>
        <taxon>Saccharomycetes</taxon>
        <taxon>Phaffomycetales</taxon>
        <taxon>Wickerhamomycetaceae</taxon>
        <taxon>Wickerhamomyces</taxon>
    </lineage>
</organism>
<gene>
    <name evidence="2" type="ORF">WICPIJ_001397</name>
</gene>
<accession>A0A9P8QAT4</accession>
<feature type="chain" id="PRO_5040124910" evidence="1">
    <location>
        <begin position="18"/>
        <end position="378"/>
    </location>
</feature>
<comment type="caution">
    <text evidence="2">The sequence shown here is derived from an EMBL/GenBank/DDBJ whole genome shotgun (WGS) entry which is preliminary data.</text>
</comment>
<keyword evidence="3" id="KW-1185">Reference proteome</keyword>
<protein>
    <submittedName>
        <fullName evidence="2">Uncharacterized protein</fullName>
    </submittedName>
</protein>
<proteinExistence type="predicted"/>
<sequence length="378" mass="42758">MFKLVLIPLLTLTSAISLESVVRSGNTAPLINSTNLNEFPVSTQDTLKNFVIPNLNKTISNAFDVLKNVKLKHTNSQKNGTVAGGFQDDYPELESVILEDNLSTAQEALFESYKAMFPGQFITNDSSPHNTNLIQKTILGKCLPFPLPYKNGNKKQIKKVNPTLEVLLRDSWLHKEHIHTLITKETGIMPIFKALDEIIPRIFMSCLEKKSSKLPLDSIENSNVHRLNYQWEDIEKDQETLNLEFGVFLDYWTCFPVREGILEGLTSDEMKLMTPIVHASTFNVVLDETLDHNGRYFNRIGSGYRATVGFLLDSKHLFFSIQMDSRDMFGEPLPLDDIAEHSRPLYKAIVSCQDETVAKLFPVTQSNKPGSYLNFAPL</sequence>
<evidence type="ECO:0000256" key="1">
    <source>
        <dbReference type="SAM" id="SignalP"/>
    </source>
</evidence>
<feature type="signal peptide" evidence="1">
    <location>
        <begin position="1"/>
        <end position="17"/>
    </location>
</feature>
<dbReference type="EMBL" id="JAEUBG010000721">
    <property type="protein sequence ID" value="KAH3687587.1"/>
    <property type="molecule type" value="Genomic_DNA"/>
</dbReference>